<feature type="domain" description="UvrD-like helicase ATP-binding" evidence="6">
    <location>
        <begin position="874"/>
        <end position="1259"/>
    </location>
</feature>
<keyword evidence="1 5" id="KW-0547">Nucleotide-binding</keyword>
<dbReference type="GO" id="GO:0004386">
    <property type="term" value="F:helicase activity"/>
    <property type="evidence" value="ECO:0007669"/>
    <property type="project" value="UniProtKB-UniRule"/>
</dbReference>
<dbReference type="InterPro" id="IPR039904">
    <property type="entry name" value="TRANK1"/>
</dbReference>
<evidence type="ECO:0000313" key="7">
    <source>
        <dbReference type="EMBL" id="OAY58738.1"/>
    </source>
</evidence>
<accession>A0A2C9WH49</accession>
<dbReference type="InterPro" id="IPR011990">
    <property type="entry name" value="TPR-like_helical_dom_sf"/>
</dbReference>
<dbReference type="PROSITE" id="PS51198">
    <property type="entry name" value="UVRD_HELICASE_ATP_BIND"/>
    <property type="match status" value="1"/>
</dbReference>
<dbReference type="InterPro" id="IPR041677">
    <property type="entry name" value="DNA2/NAM7_AAA_11"/>
</dbReference>
<dbReference type="InterPro" id="IPR027417">
    <property type="entry name" value="P-loop_NTPase"/>
</dbReference>
<dbReference type="FunFam" id="3.40.50.300:FF:000326">
    <property type="entry name" value="P-loop containing nucleoside triphosphate hydrolase"/>
    <property type="match status" value="1"/>
</dbReference>
<dbReference type="Pfam" id="PF00580">
    <property type="entry name" value="UvrD-helicase"/>
    <property type="match status" value="1"/>
</dbReference>
<dbReference type="InterPro" id="IPR045529">
    <property type="entry name" value="DUF6469"/>
</dbReference>
<evidence type="ECO:0000256" key="4">
    <source>
        <dbReference type="ARBA" id="ARBA00022840"/>
    </source>
</evidence>
<keyword evidence="4 5" id="KW-0067">ATP-binding</keyword>
<dbReference type="InterPro" id="IPR014016">
    <property type="entry name" value="UvrD-like_ATP-bd"/>
</dbReference>
<dbReference type="GO" id="GO:0005524">
    <property type="term" value="F:ATP binding"/>
    <property type="evidence" value="ECO:0007669"/>
    <property type="project" value="UniProtKB-UniRule"/>
</dbReference>
<keyword evidence="2 5" id="KW-0378">Hydrolase</keyword>
<dbReference type="SUPFAM" id="SSF48452">
    <property type="entry name" value="TPR-like"/>
    <property type="match status" value="1"/>
</dbReference>
<evidence type="ECO:0000256" key="2">
    <source>
        <dbReference type="ARBA" id="ARBA00022801"/>
    </source>
</evidence>
<organism evidence="7">
    <name type="scientific">Manihot esculenta</name>
    <name type="common">Cassava</name>
    <name type="synonym">Jatropha manihot</name>
    <dbReference type="NCBI Taxonomy" id="3983"/>
    <lineage>
        <taxon>Eukaryota</taxon>
        <taxon>Viridiplantae</taxon>
        <taxon>Streptophyta</taxon>
        <taxon>Embryophyta</taxon>
        <taxon>Tracheophyta</taxon>
        <taxon>Spermatophyta</taxon>
        <taxon>Magnoliopsida</taxon>
        <taxon>eudicotyledons</taxon>
        <taxon>Gunneridae</taxon>
        <taxon>Pentapetalae</taxon>
        <taxon>rosids</taxon>
        <taxon>fabids</taxon>
        <taxon>Malpighiales</taxon>
        <taxon>Euphorbiaceae</taxon>
        <taxon>Crotonoideae</taxon>
        <taxon>Manihoteae</taxon>
        <taxon>Manihot</taxon>
    </lineage>
</organism>
<reference evidence="7" key="1">
    <citation type="submission" date="2016-02" db="EMBL/GenBank/DDBJ databases">
        <title>WGS assembly of Manihot esculenta.</title>
        <authorList>
            <person name="Bredeson J.V."/>
            <person name="Prochnik S.E."/>
            <person name="Lyons J.B."/>
            <person name="Schmutz J."/>
            <person name="Grimwood J."/>
            <person name="Vrebalov J."/>
            <person name="Bart R.S."/>
            <person name="Amuge T."/>
            <person name="Ferguson M.E."/>
            <person name="Green R."/>
            <person name="Putnam N."/>
            <person name="Stites J."/>
            <person name="Rounsley S."/>
            <person name="Rokhsar D.S."/>
        </authorList>
    </citation>
    <scope>NUCLEOTIDE SEQUENCE [LARGE SCALE GENOMIC DNA]</scope>
    <source>
        <tissue evidence="7">Leaf</tissue>
    </source>
</reference>
<evidence type="ECO:0000256" key="5">
    <source>
        <dbReference type="PROSITE-ProRule" id="PRU00560"/>
    </source>
</evidence>
<dbReference type="PANTHER" id="PTHR21529:SF4">
    <property type="entry name" value="TPR AND ANKYRIN REPEAT-CONTAINING PROTEIN 1"/>
    <property type="match status" value="1"/>
</dbReference>
<proteinExistence type="predicted"/>
<protein>
    <recommendedName>
        <fullName evidence="6">UvrD-like helicase ATP-binding domain-containing protein</fullName>
    </recommendedName>
</protein>
<dbReference type="GO" id="GO:0005694">
    <property type="term" value="C:chromosome"/>
    <property type="evidence" value="ECO:0007669"/>
    <property type="project" value="UniProtKB-ARBA"/>
</dbReference>
<dbReference type="SUPFAM" id="SSF52540">
    <property type="entry name" value="P-loop containing nucleoside triphosphate hydrolases"/>
    <property type="match status" value="2"/>
</dbReference>
<dbReference type="Gene3D" id="3.40.50.300">
    <property type="entry name" value="P-loop containing nucleotide triphosphate hydrolases"/>
    <property type="match status" value="4"/>
</dbReference>
<dbReference type="Pfam" id="PF13087">
    <property type="entry name" value="AAA_12"/>
    <property type="match status" value="1"/>
</dbReference>
<evidence type="ECO:0000259" key="6">
    <source>
        <dbReference type="PROSITE" id="PS51198"/>
    </source>
</evidence>
<evidence type="ECO:0000256" key="3">
    <source>
        <dbReference type="ARBA" id="ARBA00022806"/>
    </source>
</evidence>
<dbReference type="Pfam" id="PF20073">
    <property type="entry name" value="DUF6469"/>
    <property type="match status" value="1"/>
</dbReference>
<evidence type="ECO:0000256" key="1">
    <source>
        <dbReference type="ARBA" id="ARBA00022741"/>
    </source>
</evidence>
<dbReference type="PANTHER" id="PTHR21529">
    <property type="entry name" value="MAMMARY TURMOR VIRUS RECEPTOR HOMOLOG 1, 2 MTVR1, 2"/>
    <property type="match status" value="1"/>
</dbReference>
<gene>
    <name evidence="7" type="ORF">MANES_02G203200</name>
</gene>
<dbReference type="Pfam" id="PF13086">
    <property type="entry name" value="AAA_11"/>
    <property type="match status" value="2"/>
</dbReference>
<dbReference type="InterPro" id="IPR041679">
    <property type="entry name" value="DNA2/NAM7-like_C"/>
</dbReference>
<sequence>MEKSLVDKVFSWSLSDVLNEELYKEKVKKIPESFQAVDQYFESFVYPLLEETRAELCSCLENLSRAPYAHVTSFKIIKQNGKLFYDIEVDYWRNKYGVDGERPYRTFAGHFFVFTDAKPDAVSDLRQLENRWALLSNITDTKNEHGLSVTCLGVQTNKEIQDKLSSGRPLFIVFLMNMRTNERIWNSLQMGGNMNVIKQILCSDTQQDEKNCALCRARGDFLVFEESSRILPSELNKSQRKVVTDILCKIECNHRSFVELILGLPGTGKTRTLSILIYILLRMNCRTLICASTDVAVAELASRVLKLVKESSEASYLLGRVLYFGDEGLWRVNADIGEIYMDHQVESLNSSQLLTASLIFCTASSSFALHSVLENTLDLLMVDDAAHMRECELSIPLQLPGVRHIVLFGDPCQLTATVSARADFGRSLFERLNSIGHSKRILDMQYRMHPLISLLPNSEFYGNQILDAPNVKNKRYRKYFLLGPLFGPYSFINVSCGREETVSFTYSYKNMVEVAMVTKIVRKLFKAWGESKEKLSVGILAPYTAQVVAIKEKVGQKYDSFGRFSLKVSTIDGFQGGEEDVIILTTVRSNAEGSVGIISDWQITNVALTRARCCLWIVGDGRTLSSSNTVWKSIVQDAKLRNCFYNAEEDEDLADVVLEVKKETDQIDDFLNADSLLFKNARWKVLFSENFRKSFEKLKSSETKKLVMNLLLRLSCGWRPKWRNTNLVCDNFSQMLKQFKVKDLHIICSIDVVKDSCYIQVLKVWDMLPLEDIPLLAVRLSAVFQSYTDDFVKRCKQKCLEGDLEVPMSWDTFIARFKKDCVQGGNTSSTFDEIGCVESCKTSDSFLLMKFYSLSAGALSHLLSSCDGNEIDLPFELTDEEKDIIQLCGSSFILGRSGTGKTTVLIMKLFHKEQLYHLASEGFHKVESSSSISNENGGSEVENKGNILRQIFVTVNVKLCYAVRQYILRLKRSTCGWNSSAEVPQSDLDDVDEGSQFSDIPDSFSDIPLSSYPLVITYNKFLMMLNGTVGSSFFGRFPEFREHSQLKRRSSRSMALKTFIRTKEVHYAKFCSAYWPCFSIQLTKKLDPSTIFAEIVSHIKGGSSVCVQDDKLSREEYISYSGRRLSHLSEQERSTIYDIFLQYEKKKKARGEFDISDLVIDLHNRLRDEKYEGEIMDFVYVDEVQDLTMRQISLFKYICRNFKEGFVFSGDTAQTIVRGVDFRFKDIKALFYREFMACERNGKGQISDIFNLSQNFRSHAGVLKLANSVLNLLYHFFPFSVDKLQPETSLVNGEQPVWVQMRNEDNTLCSFFKSNENFDRGIVGFGAEQVILVRDDSLKNEVLSHLGKQALVLTIMECKGLEFKDQWDVIYGYMIEQNLFHSPHPKSFPIFNEGKHITLCLELKQLYVAITRTRERLWIFENQLCSMFNYWEKLHLVQIREFEYNFLHEIQVQSSQREWKDRGMKFFYQQNYDKARFCFEKAGESYLEKWAMAAGHVSTADQMRDSNPKMADNHLTEAAHIYESIGKNESAAQCFFELHEYEKAGIIYLEKCGASKLEEAGDCFYLAGCHERAANIYARCSLFSKCLSACADGILFKVGYDFIQLWKENNFLIGEGFLGSIEIQSFLERGALYFLKLQDSESMMKFRIIRSRAITNGQLGMLMTIILSGKFSIDLYVQIAASLCRSVSWQEFMEIFILTLSNDNPIEHPGELALVWKFYIALANTDYTDFSPSFYLYLVDRLVILVSYLKGYFFTTKSPLVEWLMCSGWNTLPNLDYLSDVQMQPLVEKTVGFVADTVNKIICNEPQKWLKRFNLKMDFYPHLVLRLIVTLCLLCINFDGYYGLLFTLLDKREVTSLLPWMFYKSLWRLRENDEEHIKIRVVSEALKCIGNPLVVVNLGIHCAEFSFPDAIFLYLTVEQGRQSILRRLFLKNDLVSSKRTRSSKWVREDSFGRAILSPSAPTFISVSDPVNAQQSNRNFWVLLGTVEFDLLTDAPWFKETILEHILLVNAAMQSFCQSNHCQSSGNAVGDVNEFLDELQQLYSALDSREWEVQENRMIEELLKKLLLKRERMESLLDELLMCDNNKRNESTSC</sequence>
<dbReference type="GO" id="GO:0016787">
    <property type="term" value="F:hydrolase activity"/>
    <property type="evidence" value="ECO:0007669"/>
    <property type="project" value="UniProtKB-UniRule"/>
</dbReference>
<dbReference type="STRING" id="3983.A0A2C9WH49"/>
<dbReference type="EMBL" id="CM004388">
    <property type="protein sequence ID" value="OAY58738.1"/>
    <property type="molecule type" value="Genomic_DNA"/>
</dbReference>
<dbReference type="CDD" id="cd18808">
    <property type="entry name" value="SF1_C_Upf1"/>
    <property type="match status" value="1"/>
</dbReference>
<feature type="binding site" evidence="5">
    <location>
        <begin position="895"/>
        <end position="902"/>
    </location>
    <ligand>
        <name>ATP</name>
        <dbReference type="ChEBI" id="CHEBI:30616"/>
    </ligand>
</feature>
<dbReference type="InterPro" id="IPR047187">
    <property type="entry name" value="SF1_C_Upf1"/>
</dbReference>
<name>A0A2C9WH49_MANES</name>
<keyword evidence="3 5" id="KW-0347">Helicase</keyword>